<evidence type="ECO:0000256" key="4">
    <source>
        <dbReference type="ARBA" id="ARBA00022692"/>
    </source>
</evidence>
<feature type="transmembrane region" description="Helical" evidence="7">
    <location>
        <begin position="103"/>
        <end position="122"/>
    </location>
</feature>
<comment type="subcellular location">
    <subcellularLocation>
        <location evidence="1">Cell membrane</location>
        <topology evidence="1">Multi-pass membrane protein</topology>
    </subcellularLocation>
</comment>
<dbReference type="STRING" id="244447.ENSCSEP00000020905"/>
<evidence type="ECO:0000256" key="6">
    <source>
        <dbReference type="ARBA" id="ARBA00023136"/>
    </source>
</evidence>
<dbReference type="Ensembl" id="ENSCSET00000021177.1">
    <property type="protein sequence ID" value="ENSCSEP00000020905.1"/>
    <property type="gene ID" value="ENSCSEG00000013344.1"/>
</dbReference>
<dbReference type="GO" id="GO:0005886">
    <property type="term" value="C:plasma membrane"/>
    <property type="evidence" value="ECO:0007669"/>
    <property type="project" value="UniProtKB-SubCell"/>
</dbReference>
<dbReference type="InterPro" id="IPR011657">
    <property type="entry name" value="CNT_C_dom"/>
</dbReference>
<dbReference type="NCBIfam" id="TIGR00804">
    <property type="entry name" value="nupC"/>
    <property type="match status" value="1"/>
</dbReference>
<dbReference type="InterPro" id="IPR011642">
    <property type="entry name" value="Gate_dom"/>
</dbReference>
<dbReference type="Pfam" id="PF01773">
    <property type="entry name" value="Nucleos_tra2_N"/>
    <property type="match status" value="1"/>
</dbReference>
<sequence length="660" mass="72324">MSYIYIYFVLTAELLLPHYVNQSKRNGIDNQAFEIEEDNVTDSNSFQEKRKKGLGSYLSHVSKPINATEDYIKTHAQTFKYILLGVLGAGYVAYFIAACVLNFQRAIALVVLTTLAVVFKSYELLKKYKGDSISEFFSPAVRCFNSNLRWIKWVFMLAALVLLLVWLVLDTSQRLEQLISFGGVCLFIFLVFLFSSHRSQVSWRPVLWGVGIQFCMGIFVIRTQPGLAAFDWLGNQVKIFLEYTKAGSSFVFGDLIDGIFAFTALPIVVFFSSVMSILYFLGIMQWLILKISWLMQITMGTSPTETLSVAGNIFVGQTEAPLLIRPYLKDMTKSEIHAVMVGGFATIAGSVMGTFILFGIDPASLISASVMAAPCALAISKLSYPETEESQFKADEDIKIAVGDEKNILEAASSGASASIGLVANIAANLIAFLAILAFINEALSWLGGMVGYPSITFQLICSYVFMPVAFMMGVPYEDSFVVAELLGVKLFINEFVAYEKLSELKNNRIEGLDKVIEGQTKWISIRAEIISTYALCGFANFSSLGIVIGGLSAICPTRRSDISSLVFRAMIVGTTVSLINACIAGILFVPPMDCVGLFSVSDFNGTDVVVQKCCQELFKSTVNNGTVSFVGMWNTVANVSVYFSNCCQCCGVSNGALCV</sequence>
<feature type="transmembrane region" description="Helical" evidence="7">
    <location>
        <begin position="566"/>
        <end position="590"/>
    </location>
</feature>
<dbReference type="InParanoid" id="A0A3P8W8N6"/>
<dbReference type="GeneTree" id="ENSGT00390000016025"/>
<feature type="transmembrane region" description="Helical" evidence="7">
    <location>
        <begin position="422"/>
        <end position="444"/>
    </location>
</feature>
<feature type="transmembrane region" description="Helical" evidence="7">
    <location>
        <begin position="531"/>
        <end position="554"/>
    </location>
</feature>
<reference evidence="11" key="3">
    <citation type="submission" date="2025-09" db="UniProtKB">
        <authorList>
            <consortium name="Ensembl"/>
        </authorList>
    </citation>
    <scope>IDENTIFICATION</scope>
</reference>
<evidence type="ECO:0000256" key="1">
    <source>
        <dbReference type="ARBA" id="ARBA00004651"/>
    </source>
</evidence>
<evidence type="ECO:0000256" key="3">
    <source>
        <dbReference type="ARBA" id="ARBA00022475"/>
    </source>
</evidence>
<evidence type="ECO:0000313" key="12">
    <source>
        <dbReference type="Proteomes" id="UP000265120"/>
    </source>
</evidence>
<feature type="domain" description="Concentrative nucleoside transporter N-terminal" evidence="8">
    <location>
        <begin position="183"/>
        <end position="255"/>
    </location>
</feature>
<feature type="transmembrane region" description="Helical" evidence="7">
    <location>
        <begin position="456"/>
        <end position="477"/>
    </location>
</feature>
<feature type="transmembrane region" description="Helical" evidence="7">
    <location>
        <begin position="338"/>
        <end position="360"/>
    </location>
</feature>
<keyword evidence="3" id="KW-1003">Cell membrane</keyword>
<dbReference type="Pfam" id="PF07670">
    <property type="entry name" value="Gate"/>
    <property type="match status" value="1"/>
</dbReference>
<organism evidence="11 12">
    <name type="scientific">Cynoglossus semilaevis</name>
    <name type="common">Tongue sole</name>
    <dbReference type="NCBI Taxonomy" id="244447"/>
    <lineage>
        <taxon>Eukaryota</taxon>
        <taxon>Metazoa</taxon>
        <taxon>Chordata</taxon>
        <taxon>Craniata</taxon>
        <taxon>Vertebrata</taxon>
        <taxon>Euteleostomi</taxon>
        <taxon>Actinopterygii</taxon>
        <taxon>Neopterygii</taxon>
        <taxon>Teleostei</taxon>
        <taxon>Neoteleostei</taxon>
        <taxon>Acanthomorphata</taxon>
        <taxon>Carangaria</taxon>
        <taxon>Pleuronectiformes</taxon>
        <taxon>Pleuronectoidei</taxon>
        <taxon>Cynoglossidae</taxon>
        <taxon>Cynoglossinae</taxon>
        <taxon>Cynoglossus</taxon>
    </lineage>
</organism>
<evidence type="ECO:0000256" key="2">
    <source>
        <dbReference type="ARBA" id="ARBA00009033"/>
    </source>
</evidence>
<evidence type="ECO:0000259" key="9">
    <source>
        <dbReference type="Pfam" id="PF07662"/>
    </source>
</evidence>
<dbReference type="PANTHER" id="PTHR10590:SF22">
    <property type="entry name" value="SODIUM_NUCLEOSIDE COTRANSPORTER"/>
    <property type="match status" value="1"/>
</dbReference>
<feature type="transmembrane region" description="Helical" evidence="7">
    <location>
        <begin position="150"/>
        <end position="169"/>
    </location>
</feature>
<reference evidence="11 12" key="1">
    <citation type="journal article" date="2014" name="Nat. Genet.">
        <title>Whole-genome sequence of a flatfish provides insights into ZW sex chromosome evolution and adaptation to a benthic lifestyle.</title>
        <authorList>
            <person name="Chen S."/>
            <person name="Zhang G."/>
            <person name="Shao C."/>
            <person name="Huang Q."/>
            <person name="Liu G."/>
            <person name="Zhang P."/>
            <person name="Song W."/>
            <person name="An N."/>
            <person name="Chalopin D."/>
            <person name="Volff J.N."/>
            <person name="Hong Y."/>
            <person name="Li Q."/>
            <person name="Sha Z."/>
            <person name="Zhou H."/>
            <person name="Xie M."/>
            <person name="Yu Q."/>
            <person name="Liu Y."/>
            <person name="Xiang H."/>
            <person name="Wang N."/>
            <person name="Wu K."/>
            <person name="Yang C."/>
            <person name="Zhou Q."/>
            <person name="Liao X."/>
            <person name="Yang L."/>
            <person name="Hu Q."/>
            <person name="Zhang J."/>
            <person name="Meng L."/>
            <person name="Jin L."/>
            <person name="Tian Y."/>
            <person name="Lian J."/>
            <person name="Yang J."/>
            <person name="Miao G."/>
            <person name="Liu S."/>
            <person name="Liang Z."/>
            <person name="Yan F."/>
            <person name="Li Y."/>
            <person name="Sun B."/>
            <person name="Zhang H."/>
            <person name="Zhang J."/>
            <person name="Zhu Y."/>
            <person name="Du M."/>
            <person name="Zhao Y."/>
            <person name="Schartl M."/>
            <person name="Tang Q."/>
            <person name="Wang J."/>
        </authorList>
    </citation>
    <scope>NUCLEOTIDE SEQUENCE</scope>
</reference>
<evidence type="ECO:0000313" key="11">
    <source>
        <dbReference type="Ensembl" id="ENSCSEP00000020905.1"/>
    </source>
</evidence>
<evidence type="ECO:0000259" key="10">
    <source>
        <dbReference type="Pfam" id="PF07670"/>
    </source>
</evidence>
<feature type="domain" description="Concentrative nucleoside transporter C-terminal" evidence="9">
    <location>
        <begin position="365"/>
        <end position="586"/>
    </location>
</feature>
<dbReference type="InterPro" id="IPR002668">
    <property type="entry name" value="CNT_N_dom"/>
</dbReference>
<dbReference type="AlphaFoldDB" id="A0A3P8W8N6"/>
<keyword evidence="6 7" id="KW-0472">Membrane</keyword>
<keyword evidence="12" id="KW-1185">Reference proteome</keyword>
<comment type="similarity">
    <text evidence="2 7">Belongs to the concentrative nucleoside transporter (CNT) (TC 2.A.41) family.</text>
</comment>
<dbReference type="InterPro" id="IPR018270">
    <property type="entry name" value="C_nuclsd_transpt_met_bac"/>
</dbReference>
<dbReference type="PANTHER" id="PTHR10590">
    <property type="entry name" value="SODIUM/NUCLEOSIDE COTRANSPORTER"/>
    <property type="match status" value="1"/>
</dbReference>
<accession>A0A3P8W8N6</accession>
<protein>
    <recommendedName>
        <fullName evidence="7">Sodium/nucleoside cotransporter</fullName>
    </recommendedName>
</protein>
<dbReference type="GO" id="GO:0005415">
    <property type="term" value="F:nucleoside:sodium symporter activity"/>
    <property type="evidence" value="ECO:0007669"/>
    <property type="project" value="TreeGrafter"/>
</dbReference>
<reference evidence="11" key="2">
    <citation type="submission" date="2025-08" db="UniProtKB">
        <authorList>
            <consortium name="Ensembl"/>
        </authorList>
    </citation>
    <scope>IDENTIFICATION</scope>
</reference>
<keyword evidence="4 7" id="KW-0812">Transmembrane</keyword>
<feature type="domain" description="Nucleoside transporter/FeoB GTPase Gate" evidence="10">
    <location>
        <begin position="262"/>
        <end position="358"/>
    </location>
</feature>
<keyword evidence="5 7" id="KW-1133">Transmembrane helix</keyword>
<feature type="transmembrane region" description="Helical" evidence="7">
    <location>
        <begin position="81"/>
        <end position="97"/>
    </location>
</feature>
<dbReference type="Proteomes" id="UP000265120">
    <property type="component" value="Chromosome 6"/>
</dbReference>
<dbReference type="InterPro" id="IPR008276">
    <property type="entry name" value="C_nuclsd_transpt"/>
</dbReference>
<evidence type="ECO:0000256" key="7">
    <source>
        <dbReference type="RuleBase" id="RU362018"/>
    </source>
</evidence>
<feature type="transmembrane region" description="Helical" evidence="7">
    <location>
        <begin position="175"/>
        <end position="194"/>
    </location>
</feature>
<evidence type="ECO:0000259" key="8">
    <source>
        <dbReference type="Pfam" id="PF01773"/>
    </source>
</evidence>
<dbReference type="Pfam" id="PF07662">
    <property type="entry name" value="Nucleos_tra2_C"/>
    <property type="match status" value="1"/>
</dbReference>
<feature type="transmembrane region" description="Helical" evidence="7">
    <location>
        <begin position="259"/>
        <end position="289"/>
    </location>
</feature>
<keyword evidence="7" id="KW-0813">Transport</keyword>
<evidence type="ECO:0000256" key="5">
    <source>
        <dbReference type="ARBA" id="ARBA00022989"/>
    </source>
</evidence>
<feature type="transmembrane region" description="Helical" evidence="7">
    <location>
        <begin position="206"/>
        <end position="223"/>
    </location>
</feature>
<proteinExistence type="inferred from homology"/>
<name>A0A3P8W8N6_CYNSE</name>